<dbReference type="Gene3D" id="3.30.450.20">
    <property type="entry name" value="PAS domain"/>
    <property type="match status" value="1"/>
</dbReference>
<feature type="domain" description="GGDEF" evidence="8">
    <location>
        <begin position="460"/>
        <end position="591"/>
    </location>
</feature>
<evidence type="ECO:0000313" key="9">
    <source>
        <dbReference type="EMBL" id="MBH0114353.1"/>
    </source>
</evidence>
<dbReference type="SUPFAM" id="SSF55785">
    <property type="entry name" value="PYP-like sensor domain (PAS domain)"/>
    <property type="match status" value="1"/>
</dbReference>
<protein>
    <submittedName>
        <fullName evidence="9">MASE1 domain-containing protein</fullName>
    </submittedName>
</protein>
<dbReference type="InterPro" id="IPR000014">
    <property type="entry name" value="PAS"/>
</dbReference>
<evidence type="ECO:0000259" key="8">
    <source>
        <dbReference type="PROSITE" id="PS50887"/>
    </source>
</evidence>
<dbReference type="InterPro" id="IPR000160">
    <property type="entry name" value="GGDEF_dom"/>
</dbReference>
<feature type="transmembrane region" description="Helical" evidence="6">
    <location>
        <begin position="90"/>
        <end position="112"/>
    </location>
</feature>
<evidence type="ECO:0000256" key="5">
    <source>
        <dbReference type="ARBA" id="ARBA00023136"/>
    </source>
</evidence>
<evidence type="ECO:0000256" key="4">
    <source>
        <dbReference type="ARBA" id="ARBA00022989"/>
    </source>
</evidence>
<dbReference type="SUPFAM" id="SSF55073">
    <property type="entry name" value="Nucleotide cyclase"/>
    <property type="match status" value="1"/>
</dbReference>
<keyword evidence="2" id="KW-1003">Cell membrane</keyword>
<evidence type="ECO:0000313" key="10">
    <source>
        <dbReference type="Proteomes" id="UP000617634"/>
    </source>
</evidence>
<dbReference type="InterPro" id="IPR007895">
    <property type="entry name" value="MASE1"/>
</dbReference>
<dbReference type="PROSITE" id="PS50887">
    <property type="entry name" value="GGDEF"/>
    <property type="match status" value="1"/>
</dbReference>
<name>A0A931MLV5_9SPHN</name>
<proteinExistence type="predicted"/>
<dbReference type="InterPro" id="IPR029787">
    <property type="entry name" value="Nucleotide_cyclase"/>
</dbReference>
<dbReference type="InterPro" id="IPR043128">
    <property type="entry name" value="Rev_trsase/Diguanyl_cyclase"/>
</dbReference>
<keyword evidence="3 6" id="KW-0812">Transmembrane</keyword>
<comment type="caution">
    <text evidence="9">The sequence shown here is derived from an EMBL/GenBank/DDBJ whole genome shotgun (WGS) entry which is preliminary data.</text>
</comment>
<dbReference type="Pfam" id="PF00990">
    <property type="entry name" value="GGDEF"/>
    <property type="match status" value="1"/>
</dbReference>
<dbReference type="InterPro" id="IPR035965">
    <property type="entry name" value="PAS-like_dom_sf"/>
</dbReference>
<dbReference type="PANTHER" id="PTHR44757">
    <property type="entry name" value="DIGUANYLATE CYCLASE DGCP"/>
    <property type="match status" value="1"/>
</dbReference>
<feature type="transmembrane region" description="Helical" evidence="6">
    <location>
        <begin position="160"/>
        <end position="177"/>
    </location>
</feature>
<reference evidence="9" key="1">
    <citation type="submission" date="2020-11" db="EMBL/GenBank/DDBJ databases">
        <title>Novosphingobium aureum sp. nov., a marine bacterium isolated from sediment of a salt flat.</title>
        <authorList>
            <person name="Yoo Y."/>
            <person name="Kim J.-J."/>
        </authorList>
    </citation>
    <scope>NUCLEOTIDE SEQUENCE</scope>
    <source>
        <strain evidence="9">YJ-S2-02</strain>
    </source>
</reference>
<keyword evidence="5 6" id="KW-0472">Membrane</keyword>
<dbReference type="NCBIfam" id="TIGR00254">
    <property type="entry name" value="GGDEF"/>
    <property type="match status" value="1"/>
</dbReference>
<dbReference type="Proteomes" id="UP000617634">
    <property type="component" value="Unassembled WGS sequence"/>
</dbReference>
<dbReference type="SMART" id="SM00267">
    <property type="entry name" value="GGDEF"/>
    <property type="match status" value="1"/>
</dbReference>
<dbReference type="AlphaFoldDB" id="A0A931MLV5"/>
<keyword evidence="4 6" id="KW-1133">Transmembrane helix</keyword>
<dbReference type="Gene3D" id="3.30.70.270">
    <property type="match status" value="1"/>
</dbReference>
<evidence type="ECO:0000256" key="1">
    <source>
        <dbReference type="ARBA" id="ARBA00004651"/>
    </source>
</evidence>
<dbReference type="PANTHER" id="PTHR44757:SF2">
    <property type="entry name" value="BIOFILM ARCHITECTURE MAINTENANCE PROTEIN MBAA"/>
    <property type="match status" value="1"/>
</dbReference>
<feature type="transmembrane region" description="Helical" evidence="6">
    <location>
        <begin position="275"/>
        <end position="296"/>
    </location>
</feature>
<evidence type="ECO:0000256" key="2">
    <source>
        <dbReference type="ARBA" id="ARBA00022475"/>
    </source>
</evidence>
<dbReference type="RefSeq" id="WP_197165583.1">
    <property type="nucleotide sequence ID" value="NZ_JADZGI010000002.1"/>
</dbReference>
<feature type="transmembrane region" description="Helical" evidence="6">
    <location>
        <begin position="16"/>
        <end position="34"/>
    </location>
</feature>
<dbReference type="PROSITE" id="PS50112">
    <property type="entry name" value="PAS"/>
    <property type="match status" value="1"/>
</dbReference>
<dbReference type="EMBL" id="JADZGI010000002">
    <property type="protein sequence ID" value="MBH0114353.1"/>
    <property type="molecule type" value="Genomic_DNA"/>
</dbReference>
<gene>
    <name evidence="9" type="ORF">I5E68_15515</name>
</gene>
<dbReference type="GO" id="GO:0005886">
    <property type="term" value="C:plasma membrane"/>
    <property type="evidence" value="ECO:0007669"/>
    <property type="project" value="UniProtKB-SubCell"/>
</dbReference>
<organism evidence="9 10">
    <name type="scientific">Novosphingobium aureum</name>
    <dbReference type="NCBI Taxonomy" id="2792964"/>
    <lineage>
        <taxon>Bacteria</taxon>
        <taxon>Pseudomonadati</taxon>
        <taxon>Pseudomonadota</taxon>
        <taxon>Alphaproteobacteria</taxon>
        <taxon>Sphingomonadales</taxon>
        <taxon>Sphingomonadaceae</taxon>
        <taxon>Novosphingobium</taxon>
    </lineage>
</organism>
<feature type="domain" description="PAS" evidence="7">
    <location>
        <begin position="309"/>
        <end position="355"/>
    </location>
</feature>
<keyword evidence="10" id="KW-1185">Reference proteome</keyword>
<feature type="transmembrane region" description="Helical" evidence="6">
    <location>
        <begin position="245"/>
        <end position="269"/>
    </location>
</feature>
<dbReference type="InterPro" id="IPR052155">
    <property type="entry name" value="Biofilm_reg_signaling"/>
</dbReference>
<feature type="transmembrane region" description="Helical" evidence="6">
    <location>
        <begin position="124"/>
        <end position="148"/>
    </location>
</feature>
<feature type="transmembrane region" description="Helical" evidence="6">
    <location>
        <begin position="198"/>
        <end position="216"/>
    </location>
</feature>
<evidence type="ECO:0000256" key="3">
    <source>
        <dbReference type="ARBA" id="ARBA00022692"/>
    </source>
</evidence>
<evidence type="ECO:0000256" key="6">
    <source>
        <dbReference type="SAM" id="Phobius"/>
    </source>
</evidence>
<accession>A0A931MLV5</accession>
<comment type="subcellular location">
    <subcellularLocation>
        <location evidence="1">Cell membrane</location>
        <topology evidence="1">Multi-pass membrane protein</topology>
    </subcellularLocation>
</comment>
<sequence>MVPEPREHRSVVEKRADAAIIAAIGYFLFATFAIELTSNGRDHATIWPADALILALLLKEPRRDWPWILFAGWAANLAANTVARGWTLGLLAYGGINMLQTGLAGLMLVHLLRKEAIFEDTRSVALFGIGAGVIAPLVGGLLGSAMTWLIYGEPFVASLMRWYFSNALGLLILTPFLRSVLDGSYRRWLAGCNMRRRLEIVASYALHALVTALVFVQAQAPLLFVPVCSVIFLSFRIGRLGTKLGVMIVAMIGCAALLAGVGPIASLAFGQGTQAVFLQLYLGLLLVATMPIAGIVSTRQSALAKLAEREEALRHLLSSAPGACLGFDASGVCNWAQGPTKAYLGLAPDAMLGRSAEAISLQVDALVRQMQSMGSTCEGVSRTIEFVPVRRPHLTLEGTIGVLWQAGRLAGAVVTLRDATERHARELALMSRAEADEQTGLLNASGFRAQLRAVLDDVSGPASLALVEVSGLDAIGDRHGAEIGARVRHEAARRVSRAARDSDTVGHFGPDGFAILLPCDLLTARSVCERITDALRERALYSDGSVSVIASVTCGVAALRADLDENGAMDLANQALEELKCSGRSGVSIAA</sequence>
<evidence type="ECO:0000259" key="7">
    <source>
        <dbReference type="PROSITE" id="PS50112"/>
    </source>
</evidence>
<dbReference type="Pfam" id="PF05231">
    <property type="entry name" value="MASE1"/>
    <property type="match status" value="1"/>
</dbReference>